<dbReference type="Proteomes" id="UP000190105">
    <property type="component" value="Unassembled WGS sequence"/>
</dbReference>
<accession>A0A1T4XHM6</accession>
<keyword evidence="1" id="KW-0812">Transmembrane</keyword>
<dbReference type="EMBL" id="FUYH01000009">
    <property type="protein sequence ID" value="SKA88631.1"/>
    <property type="molecule type" value="Genomic_DNA"/>
</dbReference>
<sequence>MELVIAFIYYSKECLSSNLDLFYIFTVFIIIEIISCF</sequence>
<proteinExistence type="predicted"/>
<organism evidence="2 3">
    <name type="scientific">Caloramator quimbayensis</name>
    <dbReference type="NCBI Taxonomy" id="1147123"/>
    <lineage>
        <taxon>Bacteria</taxon>
        <taxon>Bacillati</taxon>
        <taxon>Bacillota</taxon>
        <taxon>Clostridia</taxon>
        <taxon>Eubacteriales</taxon>
        <taxon>Clostridiaceae</taxon>
        <taxon>Caloramator</taxon>
    </lineage>
</organism>
<keyword evidence="1" id="KW-1133">Transmembrane helix</keyword>
<evidence type="ECO:0000313" key="3">
    <source>
        <dbReference type="Proteomes" id="UP000190105"/>
    </source>
</evidence>
<gene>
    <name evidence="2" type="ORF">SAMN05443428_10913</name>
</gene>
<reference evidence="3" key="1">
    <citation type="submission" date="2017-02" db="EMBL/GenBank/DDBJ databases">
        <authorList>
            <person name="Varghese N."/>
            <person name="Submissions S."/>
        </authorList>
    </citation>
    <scope>NUCLEOTIDE SEQUENCE [LARGE SCALE GENOMIC DNA]</scope>
    <source>
        <strain evidence="3">USBA 833</strain>
    </source>
</reference>
<keyword evidence="3" id="KW-1185">Reference proteome</keyword>
<name>A0A1T4XHM6_9CLOT</name>
<dbReference type="AlphaFoldDB" id="A0A1T4XHM6"/>
<protein>
    <submittedName>
        <fullName evidence="2">Uncharacterized protein</fullName>
    </submittedName>
</protein>
<feature type="transmembrane region" description="Helical" evidence="1">
    <location>
        <begin position="20"/>
        <end position="36"/>
    </location>
</feature>
<dbReference type="STRING" id="1147123.SAMN05443428_10913"/>
<evidence type="ECO:0000313" key="2">
    <source>
        <dbReference type="EMBL" id="SKA88631.1"/>
    </source>
</evidence>
<evidence type="ECO:0000256" key="1">
    <source>
        <dbReference type="SAM" id="Phobius"/>
    </source>
</evidence>
<keyword evidence="1" id="KW-0472">Membrane</keyword>